<comment type="caution">
    <text evidence="1">The sequence shown here is derived from an EMBL/GenBank/DDBJ whole genome shotgun (WGS) entry which is preliminary data.</text>
</comment>
<evidence type="ECO:0000313" key="1">
    <source>
        <dbReference type="EMBL" id="CAI9604568.1"/>
    </source>
</evidence>
<organism evidence="1 2">
    <name type="scientific">Staurois parvus</name>
    <dbReference type="NCBI Taxonomy" id="386267"/>
    <lineage>
        <taxon>Eukaryota</taxon>
        <taxon>Metazoa</taxon>
        <taxon>Chordata</taxon>
        <taxon>Craniata</taxon>
        <taxon>Vertebrata</taxon>
        <taxon>Euteleostomi</taxon>
        <taxon>Amphibia</taxon>
        <taxon>Batrachia</taxon>
        <taxon>Anura</taxon>
        <taxon>Neobatrachia</taxon>
        <taxon>Ranoidea</taxon>
        <taxon>Ranidae</taxon>
        <taxon>Staurois</taxon>
    </lineage>
</organism>
<evidence type="ECO:0000313" key="2">
    <source>
        <dbReference type="Proteomes" id="UP001162483"/>
    </source>
</evidence>
<dbReference type="Proteomes" id="UP001162483">
    <property type="component" value="Unassembled WGS sequence"/>
</dbReference>
<protein>
    <submittedName>
        <fullName evidence="1">Uncharacterized protein</fullName>
    </submittedName>
</protein>
<gene>
    <name evidence="1" type="ORF">SPARVUS_LOCUS13480776</name>
</gene>
<dbReference type="EMBL" id="CATNWA010017992">
    <property type="protein sequence ID" value="CAI9604568.1"/>
    <property type="molecule type" value="Genomic_DNA"/>
</dbReference>
<proteinExistence type="predicted"/>
<name>A0ABN9G7G2_9NEOB</name>
<keyword evidence="2" id="KW-1185">Reference proteome</keyword>
<sequence length="59" mass="7011">MEYLVQGNFKDGLIAQMATYHGTRFESTELLRVTHSFTNVCRSSLYAQMLDFIHLWPWR</sequence>
<reference evidence="1" key="1">
    <citation type="submission" date="2023-05" db="EMBL/GenBank/DDBJ databases">
        <authorList>
            <person name="Stuckert A."/>
        </authorList>
    </citation>
    <scope>NUCLEOTIDE SEQUENCE</scope>
</reference>
<accession>A0ABN9G7G2</accession>